<keyword evidence="2" id="KW-1185">Reference proteome</keyword>
<dbReference type="OrthoDB" id="7961213at2"/>
<dbReference type="AlphaFoldDB" id="A0A2H5EZJ0"/>
<dbReference type="Proteomes" id="UP000234530">
    <property type="component" value="Chromosome"/>
</dbReference>
<dbReference type="KEGG" id="pzh:CX676_11535"/>
<protein>
    <submittedName>
        <fullName evidence="1">Uncharacterized protein</fullName>
    </submittedName>
</protein>
<accession>A0A2H5EZJ0</accession>
<gene>
    <name evidence="1" type="ORF">CX676_11535</name>
</gene>
<evidence type="ECO:0000313" key="2">
    <source>
        <dbReference type="Proteomes" id="UP000234530"/>
    </source>
</evidence>
<dbReference type="EMBL" id="CP025430">
    <property type="protein sequence ID" value="AUH64719.1"/>
    <property type="molecule type" value="Genomic_DNA"/>
</dbReference>
<evidence type="ECO:0000313" key="1">
    <source>
        <dbReference type="EMBL" id="AUH64719.1"/>
    </source>
</evidence>
<organism evidence="1 2">
    <name type="scientific">Paracoccus zhejiangensis</name>
    <dbReference type="NCBI Taxonomy" id="1077935"/>
    <lineage>
        <taxon>Bacteria</taxon>
        <taxon>Pseudomonadati</taxon>
        <taxon>Pseudomonadota</taxon>
        <taxon>Alphaproteobacteria</taxon>
        <taxon>Rhodobacterales</taxon>
        <taxon>Paracoccaceae</taxon>
        <taxon>Paracoccus</taxon>
    </lineage>
</organism>
<dbReference type="RefSeq" id="WP_101752748.1">
    <property type="nucleotide sequence ID" value="NZ_CP025430.1"/>
</dbReference>
<reference evidence="1 2" key="1">
    <citation type="journal article" date="2013" name="Antonie Van Leeuwenhoek">
        <title>Paracoccus zhejiangensis sp. nov., isolated from activated sludge in wastewater-treatment system.</title>
        <authorList>
            <person name="Wu Z.G."/>
            <person name="Zhang D.F."/>
            <person name="Liu Y.L."/>
            <person name="Wang F."/>
            <person name="Jiang X."/>
            <person name="Li C."/>
            <person name="Li S.P."/>
            <person name="Hong Q."/>
            <person name="Li W.J."/>
        </authorList>
    </citation>
    <scope>NUCLEOTIDE SEQUENCE [LARGE SCALE GENOMIC DNA]</scope>
    <source>
        <strain evidence="1 2">J6</strain>
    </source>
</reference>
<sequence>MIARLPLGAVPPRAALERLIARHGTRAVLMGMVMALLRPGRKRRRRHRMLPTEQISPHLRRDLGLLPHIPAEPPRYWNHY</sequence>
<proteinExistence type="predicted"/>
<name>A0A2H5EZJ0_9RHOB</name>